<keyword evidence="7" id="KW-0239">DNA-directed DNA polymerase</keyword>
<evidence type="ECO:0000256" key="6">
    <source>
        <dbReference type="ARBA" id="ARBA00022705"/>
    </source>
</evidence>
<dbReference type="NCBIfam" id="NF005298">
    <property type="entry name" value="PRK06826.1"/>
    <property type="match status" value="1"/>
</dbReference>
<dbReference type="Pfam" id="PF02811">
    <property type="entry name" value="PHP"/>
    <property type="match status" value="1"/>
</dbReference>
<evidence type="ECO:0000256" key="4">
    <source>
        <dbReference type="ARBA" id="ARBA00022679"/>
    </source>
</evidence>
<accession>A0A9D8KDW9</accession>
<reference evidence="10" key="1">
    <citation type="journal article" date="2021" name="Environ. Microbiol.">
        <title>Genomic characterization of three novel Desulfobacterota classes expand the metabolic and phylogenetic diversity of the phylum.</title>
        <authorList>
            <person name="Murphy C.L."/>
            <person name="Biggerstaff J."/>
            <person name="Eichhorn A."/>
            <person name="Ewing E."/>
            <person name="Shahan R."/>
            <person name="Soriano D."/>
            <person name="Stewart S."/>
            <person name="VanMol K."/>
            <person name="Walker R."/>
            <person name="Walters P."/>
            <person name="Elshahed M.S."/>
            <person name="Youssef N.H."/>
        </authorList>
    </citation>
    <scope>NUCLEOTIDE SEQUENCE</scope>
    <source>
        <strain evidence="10">Zod_Metabat.24</strain>
    </source>
</reference>
<dbReference type="PANTHER" id="PTHR32294:SF0">
    <property type="entry name" value="DNA POLYMERASE III SUBUNIT ALPHA"/>
    <property type="match status" value="1"/>
</dbReference>
<dbReference type="GO" id="GO:0006260">
    <property type="term" value="P:DNA replication"/>
    <property type="evidence" value="ECO:0007669"/>
    <property type="project" value="UniProtKB-KW"/>
</dbReference>
<evidence type="ECO:0000256" key="7">
    <source>
        <dbReference type="ARBA" id="ARBA00022932"/>
    </source>
</evidence>
<dbReference type="InterPro" id="IPR011708">
    <property type="entry name" value="DNA_pol3_alpha_NTPase_dom"/>
</dbReference>
<dbReference type="GO" id="GO:0005737">
    <property type="term" value="C:cytoplasm"/>
    <property type="evidence" value="ECO:0007669"/>
    <property type="project" value="UniProtKB-SubCell"/>
</dbReference>
<dbReference type="EC" id="2.7.7.7" evidence="2"/>
<evidence type="ECO:0000256" key="5">
    <source>
        <dbReference type="ARBA" id="ARBA00022695"/>
    </source>
</evidence>
<comment type="subcellular location">
    <subcellularLocation>
        <location evidence="1">Cytoplasm</location>
    </subcellularLocation>
</comment>
<dbReference type="NCBIfam" id="TIGR00594">
    <property type="entry name" value="polc"/>
    <property type="match status" value="1"/>
</dbReference>
<keyword evidence="6" id="KW-0235">DNA replication</keyword>
<dbReference type="GO" id="GO:0003887">
    <property type="term" value="F:DNA-directed DNA polymerase activity"/>
    <property type="evidence" value="ECO:0007669"/>
    <property type="project" value="UniProtKB-KW"/>
</dbReference>
<evidence type="ECO:0000313" key="10">
    <source>
        <dbReference type="EMBL" id="MBN1572309.1"/>
    </source>
</evidence>
<evidence type="ECO:0000256" key="2">
    <source>
        <dbReference type="ARBA" id="ARBA00012417"/>
    </source>
</evidence>
<evidence type="ECO:0000256" key="8">
    <source>
        <dbReference type="ARBA" id="ARBA00049244"/>
    </source>
</evidence>
<dbReference type="InterPro" id="IPR040982">
    <property type="entry name" value="DNA_pol3_finger"/>
</dbReference>
<gene>
    <name evidence="10" type="ORF">JW984_03840</name>
</gene>
<dbReference type="InterPro" id="IPR004013">
    <property type="entry name" value="PHP_dom"/>
</dbReference>
<dbReference type="Pfam" id="PF01336">
    <property type="entry name" value="tRNA_anti-codon"/>
    <property type="match status" value="1"/>
</dbReference>
<dbReference type="GO" id="GO:0008408">
    <property type="term" value="F:3'-5' exonuclease activity"/>
    <property type="evidence" value="ECO:0007669"/>
    <property type="project" value="InterPro"/>
</dbReference>
<dbReference type="GO" id="GO:0003676">
    <property type="term" value="F:nucleic acid binding"/>
    <property type="evidence" value="ECO:0007669"/>
    <property type="project" value="InterPro"/>
</dbReference>
<dbReference type="EMBL" id="JAFGIX010000019">
    <property type="protein sequence ID" value="MBN1572309.1"/>
    <property type="molecule type" value="Genomic_DNA"/>
</dbReference>
<feature type="domain" description="Polymerase/histidinol phosphatase N-terminal" evidence="9">
    <location>
        <begin position="10"/>
        <end position="77"/>
    </location>
</feature>
<dbReference type="InterPro" id="IPR004805">
    <property type="entry name" value="DnaE2/DnaE/PolC"/>
</dbReference>
<comment type="catalytic activity">
    <reaction evidence="8">
        <text>DNA(n) + a 2'-deoxyribonucleoside 5'-triphosphate = DNA(n+1) + diphosphate</text>
        <dbReference type="Rhea" id="RHEA:22508"/>
        <dbReference type="Rhea" id="RHEA-COMP:17339"/>
        <dbReference type="Rhea" id="RHEA-COMP:17340"/>
        <dbReference type="ChEBI" id="CHEBI:33019"/>
        <dbReference type="ChEBI" id="CHEBI:61560"/>
        <dbReference type="ChEBI" id="CHEBI:173112"/>
        <dbReference type="EC" id="2.7.7.7"/>
    </reaction>
</comment>
<name>A0A9D8KDW9_9DELT</name>
<keyword evidence="4 10" id="KW-0808">Transferase</keyword>
<dbReference type="AlphaFoldDB" id="A0A9D8KDW9"/>
<dbReference type="CDD" id="cd04485">
    <property type="entry name" value="DnaE_OBF"/>
    <property type="match status" value="1"/>
</dbReference>
<dbReference type="SMART" id="SM00481">
    <property type="entry name" value="POLIIIAc"/>
    <property type="match status" value="1"/>
</dbReference>
<organism evidence="10 11">
    <name type="scientific">Candidatus Zymogenus saltonus</name>
    <dbReference type="NCBI Taxonomy" id="2844893"/>
    <lineage>
        <taxon>Bacteria</taxon>
        <taxon>Deltaproteobacteria</taxon>
        <taxon>Candidatus Zymogenia</taxon>
        <taxon>Candidatus Zymogeniales</taxon>
        <taxon>Candidatus Zymogenaceae</taxon>
        <taxon>Candidatus Zymogenus</taxon>
    </lineage>
</organism>
<dbReference type="Gene3D" id="3.20.20.140">
    <property type="entry name" value="Metal-dependent hydrolases"/>
    <property type="match status" value="1"/>
</dbReference>
<dbReference type="CDD" id="cd12113">
    <property type="entry name" value="PHP_PolIIIA_DnaE3"/>
    <property type="match status" value="1"/>
</dbReference>
<dbReference type="Pfam" id="PF07733">
    <property type="entry name" value="DNA_pol3_alpha"/>
    <property type="match status" value="1"/>
</dbReference>
<dbReference type="PANTHER" id="PTHR32294">
    <property type="entry name" value="DNA POLYMERASE III SUBUNIT ALPHA"/>
    <property type="match status" value="1"/>
</dbReference>
<evidence type="ECO:0000256" key="3">
    <source>
        <dbReference type="ARBA" id="ARBA00019114"/>
    </source>
</evidence>
<dbReference type="NCBIfam" id="NF004226">
    <property type="entry name" value="PRK05673.1"/>
    <property type="match status" value="1"/>
</dbReference>
<dbReference type="SUPFAM" id="SSF89550">
    <property type="entry name" value="PHP domain-like"/>
    <property type="match status" value="1"/>
</dbReference>
<evidence type="ECO:0000313" key="11">
    <source>
        <dbReference type="Proteomes" id="UP000809273"/>
    </source>
</evidence>
<dbReference type="Proteomes" id="UP000809273">
    <property type="component" value="Unassembled WGS sequence"/>
</dbReference>
<dbReference type="InterPro" id="IPR041931">
    <property type="entry name" value="DNA_pol3_alpha_thumb_dom"/>
</dbReference>
<dbReference type="Pfam" id="PF17657">
    <property type="entry name" value="DNA_pol3_finger"/>
    <property type="match status" value="1"/>
</dbReference>
<proteinExistence type="predicted"/>
<dbReference type="Pfam" id="PF14579">
    <property type="entry name" value="HHH_6"/>
    <property type="match status" value="1"/>
</dbReference>
<dbReference type="Gene3D" id="1.10.10.1600">
    <property type="entry name" value="Bacterial DNA polymerase III alpha subunit, thumb domain"/>
    <property type="match status" value="1"/>
</dbReference>
<reference evidence="10" key="2">
    <citation type="submission" date="2021-01" db="EMBL/GenBank/DDBJ databases">
        <authorList>
            <person name="Hahn C.R."/>
            <person name="Youssef N.H."/>
            <person name="Elshahed M."/>
        </authorList>
    </citation>
    <scope>NUCLEOTIDE SEQUENCE</scope>
    <source>
        <strain evidence="10">Zod_Metabat.24</strain>
    </source>
</reference>
<keyword evidence="5 10" id="KW-0548">Nucleotidyltransferase</keyword>
<dbReference type="InterPro" id="IPR004365">
    <property type="entry name" value="NA-bd_OB_tRNA"/>
</dbReference>
<evidence type="ECO:0000256" key="1">
    <source>
        <dbReference type="ARBA" id="ARBA00004496"/>
    </source>
</evidence>
<dbReference type="InterPro" id="IPR016195">
    <property type="entry name" value="Pol/histidinol_Pase-like"/>
</dbReference>
<dbReference type="InterPro" id="IPR029460">
    <property type="entry name" value="DNAPol_HHH"/>
</dbReference>
<dbReference type="Gene3D" id="1.10.150.870">
    <property type="match status" value="1"/>
</dbReference>
<comment type="caution">
    <text evidence="10">The sequence shown here is derived from an EMBL/GenBank/DDBJ whole genome shotgun (WGS) entry which is preliminary data.</text>
</comment>
<evidence type="ECO:0000259" key="9">
    <source>
        <dbReference type="SMART" id="SM00481"/>
    </source>
</evidence>
<sequence length="1160" mass="129858">MAEKRTSNFVHLHLHTQYSLLDGAIRLDDLFSAANDFNMPAVAITDHGNLFGAVDFYIKARDAGIKPIIGCEMYVARGRYDSKGGGAAKDDSHHLVLLVENEAGYKNLTRLLTHAHLEGFYYKPRVDKELLSKHSGGLVASSACLKSEIAEKILGDDKKGAREVAGMYAGMFPGRFYLELMENGIEDQRRVNTELIRISKEMNLPLVATNDCHYLKKSDSEAHDALLCIQTGKTINDTNRMKFSTNQFYFKSPEEMTSAFRDVPEAIKNTLAVAERCDFSFSFGRFQFPEYSVSSGESLDDVLDRAAIEGLKARMDLMRANRGGNIEGVERQYRDRLERELRMIKEMGFSGYFLIVADFIDYAKENSISVGPGRGSAAGSLVAYALGITDIDPIEYDLLFERFLNPERISMPDIDIDFCKNGRDDVIRYVSEKYGGEEKVAQIVTFGKMQARAVIRDVGRVLDMPYPDVDRIAKLIPAMPLNITLDDALKAEPRFKEMVDSDPKVQKLVKIAKGLEGLNRHSSTHAAGMVISNLPLVEYMPLTRGQKGEVVTQFDMKCVEKLGLIKFDFLGLRTLTVIEDAIKLIRENRGVDLDISKISLKDPETFKLLQSGNTDGVFQLESSGMKDLMVRLIPEKFEEVIALVALYRPGPLNTGMAEEFIKRKHNRKLIKYELPQLEEILGDTYGVMVYQEQVMQIATALANFTIADGDLLRRAMGKKIREEMAAQKEKFMEGALKNGINEKKAEKIFDQMEEFAEYGFNKSHSAAYAMVSYRTAFLKAHYPVEFMAALLTSEMDDTDKIMKYIGEAREMGINVLPPHINDSGLTFSASGDEILFGLAAVKNVGAAAIQSIIESRRDGGDFSSLFDFAKRVDLRKVNKRVLESLIKCGAFDFSNVSRARMMAAIDRAVEMGQSYQDEKRIGQANLFENLIGPGDGMIDSEEYPDVPDWSDQMLMANEKESLGFYITGHPLLSYENAFKSKTNCDTITINEKPDRSSVWIGGICAAKKEIMTKKGDRMAFLTLEDMKGFIEVVVFSDLYQKSIQLMEDDVPILVGGVLDRGDETSKVLAKEILSLKDAPIRGEKKVFIEMDNLSVPAEDIERLKQIMERHRGRSRVFLLVRDSDSGSITLSLPGSLGVDPSNDFINEVKTLFSGGSVWLD</sequence>
<dbReference type="InterPro" id="IPR003141">
    <property type="entry name" value="Pol/His_phosphatase_N"/>
</dbReference>
<protein>
    <recommendedName>
        <fullName evidence="3">DNA polymerase III subunit alpha</fullName>
        <ecNumber evidence="2">2.7.7.7</ecNumber>
    </recommendedName>
</protein>